<feature type="transmembrane region" description="Helical" evidence="7">
    <location>
        <begin position="293"/>
        <end position="313"/>
    </location>
</feature>
<evidence type="ECO:0000256" key="4">
    <source>
        <dbReference type="ARBA" id="ARBA00022692"/>
    </source>
</evidence>
<proteinExistence type="inferred from homology"/>
<dbReference type="CDD" id="cd06261">
    <property type="entry name" value="TM_PBP2"/>
    <property type="match status" value="1"/>
</dbReference>
<evidence type="ECO:0000256" key="6">
    <source>
        <dbReference type="ARBA" id="ARBA00023136"/>
    </source>
</evidence>
<comment type="similarity">
    <text evidence="7">Belongs to the binding-protein-dependent transport system permease family.</text>
</comment>
<evidence type="ECO:0000256" key="8">
    <source>
        <dbReference type="SAM" id="MobiDB-lite"/>
    </source>
</evidence>
<evidence type="ECO:0000256" key="1">
    <source>
        <dbReference type="ARBA" id="ARBA00004651"/>
    </source>
</evidence>
<dbReference type="PROSITE" id="PS50928">
    <property type="entry name" value="ABC_TM1"/>
    <property type="match status" value="1"/>
</dbReference>
<dbReference type="InterPro" id="IPR000515">
    <property type="entry name" value="MetI-like"/>
</dbReference>
<dbReference type="NCBIfam" id="TIGR01097">
    <property type="entry name" value="PhnE"/>
    <property type="match status" value="1"/>
</dbReference>
<feature type="transmembrane region" description="Helical" evidence="7">
    <location>
        <begin position="150"/>
        <end position="173"/>
    </location>
</feature>
<keyword evidence="2 7" id="KW-0813">Transport</keyword>
<feature type="region of interest" description="Disordered" evidence="8">
    <location>
        <begin position="1"/>
        <end position="31"/>
    </location>
</feature>
<evidence type="ECO:0000259" key="9">
    <source>
        <dbReference type="PROSITE" id="PS50928"/>
    </source>
</evidence>
<protein>
    <submittedName>
        <fullName evidence="10">Phosphonate transport system permease protein</fullName>
    </submittedName>
</protein>
<comment type="subcellular location">
    <subcellularLocation>
        <location evidence="1 7">Cell membrane</location>
        <topology evidence="1 7">Multi-pass membrane protein</topology>
    </subcellularLocation>
</comment>
<evidence type="ECO:0000313" key="11">
    <source>
        <dbReference type="Proteomes" id="UP001183794"/>
    </source>
</evidence>
<feature type="transmembrane region" description="Helical" evidence="7">
    <location>
        <begin position="268"/>
        <end position="286"/>
    </location>
</feature>
<feature type="transmembrane region" description="Helical" evidence="7">
    <location>
        <begin position="97"/>
        <end position="122"/>
    </location>
</feature>
<keyword evidence="4 7" id="KW-0812">Transmembrane</keyword>
<dbReference type="InterPro" id="IPR005769">
    <property type="entry name" value="PhnE/PtxC"/>
</dbReference>
<feature type="transmembrane region" description="Helical" evidence="7">
    <location>
        <begin position="38"/>
        <end position="57"/>
    </location>
</feature>
<keyword evidence="3" id="KW-1003">Cell membrane</keyword>
<accession>A0ABU2B3V1</accession>
<sequence length="346" mass="36339">MSSLKTSTEPNMTRRDAQRSPGGAKQWPEKPRPAASSYLLLIVAGLALALFFFASATSTLVVDFGLARVPLYPLIGTALVALIILVGWVSRTSAMPVLGAMVALGVTWWAGSGIGFTLAPLWEDLHRAAPVLEGFLNPNWGFIWRVWDSWVATIAMAIVASAIGCAIGLLLALGASPVSSPTGWFSQVLKAINSVIRSIPDVGYGLLFVAMLGGTASGGGPLAGIMALTLFNMGVVAKLTSESIDAVSPGPLEAADASGASLIQRNRVAVLPQILPSYFSYSLYVFELNIRSSVVLGIVGAGGIGSVISVQLSRFAYDNIAAIIVALILVVLLVDFISLQIRRRLT</sequence>
<feature type="transmembrane region" description="Helical" evidence="7">
    <location>
        <begin position="319"/>
        <end position="339"/>
    </location>
</feature>
<keyword evidence="6 7" id="KW-0472">Membrane</keyword>
<evidence type="ECO:0000256" key="2">
    <source>
        <dbReference type="ARBA" id="ARBA00022448"/>
    </source>
</evidence>
<gene>
    <name evidence="10" type="ORF">J2S62_002548</name>
</gene>
<evidence type="ECO:0000256" key="3">
    <source>
        <dbReference type="ARBA" id="ARBA00022475"/>
    </source>
</evidence>
<dbReference type="PANTHER" id="PTHR30043">
    <property type="entry name" value="PHOSPHONATES TRANSPORT SYSTEM PERMEASE PROTEIN"/>
    <property type="match status" value="1"/>
</dbReference>
<dbReference type="Pfam" id="PF00528">
    <property type="entry name" value="BPD_transp_1"/>
    <property type="match status" value="1"/>
</dbReference>
<comment type="caution">
    <text evidence="10">The sequence shown here is derived from an EMBL/GenBank/DDBJ whole genome shotgun (WGS) entry which is preliminary data.</text>
</comment>
<keyword evidence="11" id="KW-1185">Reference proteome</keyword>
<evidence type="ECO:0000313" key="10">
    <source>
        <dbReference type="EMBL" id="MDR7348291.1"/>
    </source>
</evidence>
<reference evidence="10 11" key="1">
    <citation type="submission" date="2023-07" db="EMBL/GenBank/DDBJ databases">
        <title>Sequencing the genomes of 1000 actinobacteria strains.</title>
        <authorList>
            <person name="Klenk H.-P."/>
        </authorList>
    </citation>
    <scope>NUCLEOTIDE SEQUENCE [LARGE SCALE GENOMIC DNA]</scope>
    <source>
        <strain evidence="10 11">DSM 22966</strain>
    </source>
</reference>
<evidence type="ECO:0000256" key="5">
    <source>
        <dbReference type="ARBA" id="ARBA00022989"/>
    </source>
</evidence>
<feature type="transmembrane region" description="Helical" evidence="7">
    <location>
        <begin position="206"/>
        <end position="231"/>
    </location>
</feature>
<feature type="transmembrane region" description="Helical" evidence="7">
    <location>
        <begin position="69"/>
        <end position="90"/>
    </location>
</feature>
<dbReference type="SUPFAM" id="SSF161098">
    <property type="entry name" value="MetI-like"/>
    <property type="match status" value="1"/>
</dbReference>
<dbReference type="PANTHER" id="PTHR30043:SF1">
    <property type="entry name" value="ABC TRANSPORT SYSTEM PERMEASE PROTEIN P69"/>
    <property type="match status" value="1"/>
</dbReference>
<feature type="compositionally biased region" description="Polar residues" evidence="8">
    <location>
        <begin position="1"/>
        <end position="11"/>
    </location>
</feature>
<dbReference type="EMBL" id="JAVDYJ010000001">
    <property type="protein sequence ID" value="MDR7348291.1"/>
    <property type="molecule type" value="Genomic_DNA"/>
</dbReference>
<dbReference type="RefSeq" id="WP_310175341.1">
    <property type="nucleotide sequence ID" value="NZ_BAABHE010000002.1"/>
</dbReference>
<feature type="domain" description="ABC transmembrane type-1" evidence="9">
    <location>
        <begin position="150"/>
        <end position="338"/>
    </location>
</feature>
<dbReference type="Gene3D" id="1.10.3720.10">
    <property type="entry name" value="MetI-like"/>
    <property type="match status" value="1"/>
</dbReference>
<keyword evidence="5 7" id="KW-1133">Transmembrane helix</keyword>
<dbReference type="InterPro" id="IPR035906">
    <property type="entry name" value="MetI-like_sf"/>
</dbReference>
<name>A0ABU2B3V1_9MICC</name>
<evidence type="ECO:0000256" key="7">
    <source>
        <dbReference type="RuleBase" id="RU363032"/>
    </source>
</evidence>
<dbReference type="Proteomes" id="UP001183794">
    <property type="component" value="Unassembled WGS sequence"/>
</dbReference>
<organism evidence="10 11">
    <name type="scientific">Enteractinococcus fodinae</name>
    <dbReference type="NCBI Taxonomy" id="684663"/>
    <lineage>
        <taxon>Bacteria</taxon>
        <taxon>Bacillati</taxon>
        <taxon>Actinomycetota</taxon>
        <taxon>Actinomycetes</taxon>
        <taxon>Micrococcales</taxon>
        <taxon>Micrococcaceae</taxon>
    </lineage>
</organism>